<comment type="caution">
    <text evidence="1">The sequence shown here is derived from an EMBL/GenBank/DDBJ whole genome shotgun (WGS) entry which is preliminary data.</text>
</comment>
<name>A0ABX4YDE1_9LEPT</name>
<protein>
    <submittedName>
        <fullName evidence="1">DUF2974 domain-containing protein</fullName>
    </submittedName>
</protein>
<proteinExistence type="predicted"/>
<reference evidence="1" key="1">
    <citation type="submission" date="2018-01" db="EMBL/GenBank/DDBJ databases">
        <title>Genomic characterization of Leptospira inadai serogroup Lyme isolated from captured rat in Brazil and comparative analysis with human reference strain.</title>
        <authorList>
            <person name="Moreno L.Z."/>
            <person name="Loureiro A.P."/>
            <person name="Miraglia F."/>
            <person name="Kremer F.S."/>
            <person name="Eslabao M.R."/>
            <person name="Dellagostin O.A."/>
            <person name="Lilenbaum W."/>
            <person name="Moreno A.M."/>
        </authorList>
    </citation>
    <scope>NUCLEOTIDE SEQUENCE [LARGE SCALE GENOMIC DNA]</scope>
    <source>
        <strain evidence="1">M34/99</strain>
    </source>
</reference>
<dbReference type="EMBL" id="MCRM02000033">
    <property type="protein sequence ID" value="PNV72268.1"/>
    <property type="molecule type" value="Genomic_DNA"/>
</dbReference>
<evidence type="ECO:0000313" key="1">
    <source>
        <dbReference type="EMBL" id="PNV72268.1"/>
    </source>
</evidence>
<keyword evidence="2" id="KW-1185">Reference proteome</keyword>
<dbReference type="RefSeq" id="WP_068872749.1">
    <property type="nucleotide sequence ID" value="NZ_MCRM02000033.1"/>
</dbReference>
<dbReference type="Gene3D" id="3.40.50.1820">
    <property type="entry name" value="alpha/beta hydrolase"/>
    <property type="match status" value="1"/>
</dbReference>
<organism evidence="1 2">
    <name type="scientific">Leptospira inadai serovar Lyme</name>
    <dbReference type="NCBI Taxonomy" id="293084"/>
    <lineage>
        <taxon>Bacteria</taxon>
        <taxon>Pseudomonadati</taxon>
        <taxon>Spirochaetota</taxon>
        <taxon>Spirochaetia</taxon>
        <taxon>Leptospirales</taxon>
        <taxon>Leptospiraceae</taxon>
        <taxon>Leptospira</taxon>
    </lineage>
</organism>
<sequence>MKETGDYLNKAKSSALYSITGMVDFNLFLGDLVNEAGGMLINELSFKTKVISMGLLDLGTFKTDHSDLNRSIAAGYGELADNREKYMSEEHRVYSRNANYLYKNDQVSDAIITTGLAACTAIPTPASPGCFTGLVAYKTARGAYEGGVVGAGAALGSAALTSTMRSTGFGVNFGYSYANGYSAGINYGIPGQTTGIQGGVGYSQRNGWNAKIGYGFKNGVNLSYDHSEFGGDTYTGTLANNYGGAFLNYNTENGYSGGINVTSNGSIFGNPLGAFSTLGYGNSGVYNDVSYFVPEHAPMTEAEREQAAESARNNLLNNILGGIGYVAGRVGNAALDFGSYVTGIGLGEGESSLWGDISSGARRIGNGIANFASGVWDSVTGFAKSTWDKTKSFASGTWDWIKSGGKSLLNGAGYVLGWGNSQGNTLLGDLGRGIVKAGTVISDWYYDRGITADTTKALADISNIKEIGLKTENIANQIERDRQFASITGDAEMMAKANAKEQNFRSAVMSEASYLDYNSKEPAMQEKVKAMNEALQKIGVSHVGEDEMRKTGIPQNVIDKFKDAESGMHAELFKYADENGKTKYTVAFRGTEFDLFSTESWKDIGTDIANTLGFKTEQYEKAAQLAKALSQTSIGSSLDFTGHSLGAGLATMAASMKDSYTATTFNAANVSERVVTGLGGSLSGIENRVNSIYLKGEIVSNIQYNSVQAGIDWALQALGTSYRYNSLIQESPGNRIPIIGILNGQPKTWQGYVNPLTSFQLHGNSAVIDSLYNHYMNRQDY</sequence>
<evidence type="ECO:0000313" key="2">
    <source>
        <dbReference type="Proteomes" id="UP000094669"/>
    </source>
</evidence>
<gene>
    <name evidence="1" type="ORF">BES34_019625</name>
</gene>
<dbReference type="Pfam" id="PF26363">
    <property type="entry name" value="Phospholipase-like"/>
    <property type="match status" value="1"/>
</dbReference>
<accession>A0ABX4YDE1</accession>
<dbReference type="Proteomes" id="UP000094669">
    <property type="component" value="Unassembled WGS sequence"/>
</dbReference>
<dbReference type="SUPFAM" id="SSF53474">
    <property type="entry name" value="alpha/beta-Hydrolases"/>
    <property type="match status" value="1"/>
</dbReference>
<dbReference type="InterPro" id="IPR029058">
    <property type="entry name" value="AB_hydrolase_fold"/>
</dbReference>